<reference evidence="2 3" key="1">
    <citation type="submission" date="2018-06" db="EMBL/GenBank/DDBJ databases">
        <title>Genomic Encyclopedia of Type Strains, Phase III (KMG-III): the genomes of soil and plant-associated and newly described type strains.</title>
        <authorList>
            <person name="Whitman W."/>
        </authorList>
    </citation>
    <scope>NUCLEOTIDE SEQUENCE [LARGE SCALE GENOMIC DNA]</scope>
    <source>
        <strain evidence="2 3">CGMCC 1.8979</strain>
    </source>
</reference>
<dbReference type="AlphaFoldDB" id="A0A327Y2J2"/>
<keyword evidence="3" id="KW-1185">Reference proteome</keyword>
<feature type="non-terminal residue" evidence="2">
    <location>
        <position position="31"/>
    </location>
</feature>
<dbReference type="EMBL" id="QLMH01000041">
    <property type="protein sequence ID" value="RAK13965.1"/>
    <property type="molecule type" value="Genomic_DNA"/>
</dbReference>
<organism evidence="2 3">
    <name type="scientific">Paranoxybacillus vitaminiphilus</name>
    <dbReference type="NCBI Taxonomy" id="581036"/>
    <lineage>
        <taxon>Bacteria</taxon>
        <taxon>Bacillati</taxon>
        <taxon>Bacillota</taxon>
        <taxon>Bacilli</taxon>
        <taxon>Bacillales</taxon>
        <taxon>Anoxybacillaceae</taxon>
        <taxon>Paranoxybacillus</taxon>
    </lineage>
</organism>
<comment type="caution">
    <text evidence="2">The sequence shown here is derived from an EMBL/GenBank/DDBJ whole genome shotgun (WGS) entry which is preliminary data.</text>
</comment>
<gene>
    <name evidence="2" type="ORF">B0I26_1417</name>
    <name evidence="1" type="ORF">B0I26_1435</name>
</gene>
<sequence length="31" mass="3555">MEQQTVLKEILKALDLHASDFRTQIAALNEK</sequence>
<name>A0A327Y2J2_9BACL</name>
<proteinExistence type="predicted"/>
<accession>A0A327Y2J2</accession>
<protein>
    <submittedName>
        <fullName evidence="2">Uncharacterized protein</fullName>
    </submittedName>
</protein>
<dbReference type="Proteomes" id="UP000248555">
    <property type="component" value="Unassembled WGS sequence"/>
</dbReference>
<evidence type="ECO:0000313" key="1">
    <source>
        <dbReference type="EMBL" id="RAK13906.1"/>
    </source>
</evidence>
<evidence type="ECO:0000313" key="2">
    <source>
        <dbReference type="EMBL" id="RAK13965.1"/>
    </source>
</evidence>
<dbReference type="EMBL" id="QLMH01000043">
    <property type="protein sequence ID" value="RAK13906.1"/>
    <property type="molecule type" value="Genomic_DNA"/>
</dbReference>
<evidence type="ECO:0000313" key="3">
    <source>
        <dbReference type="Proteomes" id="UP000248555"/>
    </source>
</evidence>